<dbReference type="RefSeq" id="WP_410035648.1">
    <property type="nucleotide sequence ID" value="NZ_JBGMEF010000019.1"/>
</dbReference>
<gene>
    <name evidence="2" type="ORF">ACCQ42_05965</name>
</gene>
<keyword evidence="3" id="KW-1185">Reference proteome</keyword>
<feature type="coiled-coil region" evidence="1">
    <location>
        <begin position="159"/>
        <end position="186"/>
    </location>
</feature>
<evidence type="ECO:0000256" key="1">
    <source>
        <dbReference type="SAM" id="Coils"/>
    </source>
</evidence>
<reference evidence="2 3" key="1">
    <citation type="journal article" date="2025" name="Anaerobe">
        <title>Description of Anaerococcus kampingiae sp. nov., Anaerococcus groningensis sp. nov., Anaerococcus martiniensis sp. nov., and Anaerococcus cruorum sp. nov., isolated from human clinical specimens.</title>
        <authorList>
            <person name="Boiten K.E."/>
            <person name="Meijer J."/>
            <person name="van Wezel E.M."/>
            <person name="Veloo A.C.M."/>
        </authorList>
    </citation>
    <scope>NUCLEOTIDE SEQUENCE [LARGE SCALE GENOMIC DNA]</scope>
    <source>
        <strain evidence="2 3">ENR0874</strain>
    </source>
</reference>
<organism evidence="2 3">
    <name type="scientific">Anaerococcus kampingae</name>
    <dbReference type="NCBI Taxonomy" id="3115614"/>
    <lineage>
        <taxon>Bacteria</taxon>
        <taxon>Bacillati</taxon>
        <taxon>Bacillota</taxon>
        <taxon>Tissierellia</taxon>
        <taxon>Tissierellales</taxon>
        <taxon>Peptoniphilaceae</taxon>
        <taxon>Anaerococcus</taxon>
    </lineage>
</organism>
<evidence type="ECO:0000313" key="2">
    <source>
        <dbReference type="EMBL" id="MFO3667314.1"/>
    </source>
</evidence>
<evidence type="ECO:0000313" key="3">
    <source>
        <dbReference type="Proteomes" id="UP001637994"/>
    </source>
</evidence>
<sequence length="563" mass="64994">MNKYNEEINENRINNLQWAGAESYDFDNFISGSNIDGNPDFYLNLIIGLAIKYLGYIEIKKLFDSWAYNIKRDKYDLAFIYIIEDFTYNKEVVIRPVLESLRKSYAKKFLDDKYDLQRRNLALRQNKIYRLEEIRMREILNLKKATISKKDRDLYLALRLEADTNKDNLEARVKDLFEKYLGYKENNILKNLPALNISLFENSGMLSLERSNLPADFKAKGEKSHGFASLVLAYGNKKRKASLKFIEKTFGKSIFDEEIRLGIERDLCTGSHKRSKLYFSRGIDENDKDLDQDLNKKTIARHLLKFKAHKASYNRAISVLSKEIKLKLNLTSSLDQDLSHRGRLVPRLAYKVEISDRAKIFMKNTLKANPSMKVDLLIDGSASLLDKESEVAIEAYILAKSLENNNILNRVIAFQTVNDFTILSILKDYDDKAEMKRIFRFKAMGWNRDGLIFRAYRAILDKDIKNTLSLILTDANPQDLKPLISDGFKLNRPYQEEPALDDTKKSLAYLRKKGLSIAAIINGNKLDNAKVLYRNNFIKIDDPSGISSAAGKFIKKQISKVEK</sequence>
<dbReference type="EMBL" id="JBGMEF010000019">
    <property type="protein sequence ID" value="MFO3667314.1"/>
    <property type="molecule type" value="Genomic_DNA"/>
</dbReference>
<dbReference type="Proteomes" id="UP001637994">
    <property type="component" value="Unassembled WGS sequence"/>
</dbReference>
<name>A0ABW9MDP9_9FIRM</name>
<keyword evidence="1" id="KW-0175">Coiled coil</keyword>
<comment type="caution">
    <text evidence="2">The sequence shown here is derived from an EMBL/GenBank/DDBJ whole genome shotgun (WGS) entry which is preliminary data.</text>
</comment>
<accession>A0ABW9MDP9</accession>
<protein>
    <submittedName>
        <fullName evidence="2">VWA domain-containing protein</fullName>
    </submittedName>
</protein>
<proteinExistence type="predicted"/>